<accession>A0A7J5YRQ7</accession>
<evidence type="ECO:0000313" key="3">
    <source>
        <dbReference type="Proteomes" id="UP000518266"/>
    </source>
</evidence>
<dbReference type="PANTHER" id="PTHR13865:SF26">
    <property type="entry name" value="TIGHT JUNCTION PROTEIN ZO-2"/>
    <property type="match status" value="1"/>
</dbReference>
<dbReference type="SUPFAM" id="SSF50156">
    <property type="entry name" value="PDZ domain-like"/>
    <property type="match status" value="1"/>
</dbReference>
<dbReference type="GO" id="GO:0005886">
    <property type="term" value="C:plasma membrane"/>
    <property type="evidence" value="ECO:0007669"/>
    <property type="project" value="TreeGrafter"/>
</dbReference>
<dbReference type="SMART" id="SM00228">
    <property type="entry name" value="PDZ"/>
    <property type="match status" value="1"/>
</dbReference>
<name>A0A7J5YRQ7_DISMA</name>
<dbReference type="Gene3D" id="2.30.42.10">
    <property type="match status" value="1"/>
</dbReference>
<dbReference type="OrthoDB" id="8943706at2759"/>
<dbReference type="GO" id="GO:0005923">
    <property type="term" value="C:bicellular tight junction"/>
    <property type="evidence" value="ECO:0007669"/>
    <property type="project" value="TreeGrafter"/>
</dbReference>
<dbReference type="Gene3D" id="2.30.30.40">
    <property type="entry name" value="SH3 Domains"/>
    <property type="match status" value="1"/>
</dbReference>
<feature type="domain" description="PDZ" evidence="1">
    <location>
        <begin position="3"/>
        <end position="83"/>
    </location>
</feature>
<dbReference type="FunFam" id="2.30.42.10:FF:000013">
    <property type="entry name" value="Putative tight junction protein ZO-1"/>
    <property type="match status" value="1"/>
</dbReference>
<evidence type="ECO:0000259" key="1">
    <source>
        <dbReference type="PROSITE" id="PS50106"/>
    </source>
</evidence>
<dbReference type="GO" id="GO:0098609">
    <property type="term" value="P:cell-cell adhesion"/>
    <property type="evidence" value="ECO:0007669"/>
    <property type="project" value="TreeGrafter"/>
</dbReference>
<comment type="caution">
    <text evidence="2">The sequence shown here is derived from an EMBL/GenBank/DDBJ whole genome shotgun (WGS) entry which is preliminary data.</text>
</comment>
<dbReference type="Proteomes" id="UP000518266">
    <property type="component" value="Unassembled WGS sequence"/>
</dbReference>
<reference evidence="2 3" key="1">
    <citation type="submission" date="2020-03" db="EMBL/GenBank/DDBJ databases">
        <title>Dissostichus mawsoni Genome sequencing and assembly.</title>
        <authorList>
            <person name="Park H."/>
        </authorList>
    </citation>
    <scope>NUCLEOTIDE SEQUENCE [LARGE SCALE GENOMIC DNA]</scope>
    <source>
        <strain evidence="2">DM0001</strain>
        <tissue evidence="2">Muscle</tissue>
    </source>
</reference>
<dbReference type="Pfam" id="PF00595">
    <property type="entry name" value="PDZ"/>
    <property type="match status" value="1"/>
</dbReference>
<dbReference type="PANTHER" id="PTHR13865">
    <property type="entry name" value="TIGHT JUNCTION PROTEIN"/>
    <property type="match status" value="1"/>
</dbReference>
<dbReference type="InterPro" id="IPR036034">
    <property type="entry name" value="PDZ_sf"/>
</dbReference>
<dbReference type="GO" id="GO:0045216">
    <property type="term" value="P:cell-cell junction organization"/>
    <property type="evidence" value="ECO:0007669"/>
    <property type="project" value="TreeGrafter"/>
</dbReference>
<dbReference type="GO" id="GO:1905605">
    <property type="term" value="P:positive regulation of blood-brain barrier permeability"/>
    <property type="evidence" value="ECO:0007669"/>
    <property type="project" value="TreeGrafter"/>
</dbReference>
<dbReference type="GO" id="GO:0150105">
    <property type="term" value="P:protein localization to cell-cell junction"/>
    <property type="evidence" value="ECO:0007669"/>
    <property type="project" value="TreeGrafter"/>
</dbReference>
<dbReference type="InterPro" id="IPR001478">
    <property type="entry name" value="PDZ"/>
</dbReference>
<keyword evidence="3" id="KW-1185">Reference proteome</keyword>
<dbReference type="EMBL" id="JAAKFY010000010">
    <property type="protein sequence ID" value="KAF3851601.1"/>
    <property type="molecule type" value="Genomic_DNA"/>
</dbReference>
<proteinExistence type="predicted"/>
<dbReference type="AlphaFoldDB" id="A0A7J5YRQ7"/>
<organism evidence="2 3">
    <name type="scientific">Dissostichus mawsoni</name>
    <name type="common">Antarctic cod</name>
    <dbReference type="NCBI Taxonomy" id="36200"/>
    <lineage>
        <taxon>Eukaryota</taxon>
        <taxon>Metazoa</taxon>
        <taxon>Chordata</taxon>
        <taxon>Craniata</taxon>
        <taxon>Vertebrata</taxon>
        <taxon>Euteleostomi</taxon>
        <taxon>Actinopterygii</taxon>
        <taxon>Neopterygii</taxon>
        <taxon>Teleostei</taxon>
        <taxon>Neoteleostei</taxon>
        <taxon>Acanthomorphata</taxon>
        <taxon>Eupercaria</taxon>
        <taxon>Perciformes</taxon>
        <taxon>Notothenioidei</taxon>
        <taxon>Nototheniidae</taxon>
        <taxon>Dissostichus</taxon>
    </lineage>
</organism>
<evidence type="ECO:0000313" key="2">
    <source>
        <dbReference type="EMBL" id="KAF3851601.1"/>
    </source>
</evidence>
<dbReference type="GO" id="GO:0090557">
    <property type="term" value="P:establishment of endothelial intestinal barrier"/>
    <property type="evidence" value="ECO:0007669"/>
    <property type="project" value="TreeGrafter"/>
</dbReference>
<gene>
    <name evidence="2" type="ORF">F7725_013373</name>
</gene>
<dbReference type="GO" id="GO:0050839">
    <property type="term" value="F:cell adhesion molecule binding"/>
    <property type="evidence" value="ECO:0007669"/>
    <property type="project" value="TreeGrafter"/>
</dbReference>
<protein>
    <recommendedName>
        <fullName evidence="1">PDZ domain-containing protein</fullName>
    </recommendedName>
</protein>
<dbReference type="CDD" id="cd06729">
    <property type="entry name" value="PDZ3_ZO1-like_domain"/>
    <property type="match status" value="1"/>
</dbReference>
<dbReference type="PROSITE" id="PS50106">
    <property type="entry name" value="PDZ"/>
    <property type="match status" value="1"/>
</dbReference>
<sequence>MNKLNMSSTKGDSVGLRLAGGNDVGIFIASVQEGSPAEKEGLHIGDQILKVNNVDFQGVVREEAVLFLLEIPKGEMVTILAQNKPDVYNDILVMRRRPSEPSVQPGDIFKVVDTLYDGKLGNWLAVPVAGDRADFWRLRAQRSVKRKDLRKSRENLSAQTLATRFPAYERVVLREGG</sequence>